<evidence type="ECO:0000256" key="1">
    <source>
        <dbReference type="SAM" id="Phobius"/>
    </source>
</evidence>
<dbReference type="OrthoDB" id="4849262at2759"/>
<evidence type="ECO:0000313" key="2">
    <source>
        <dbReference type="EMBL" id="KDN68833.1"/>
    </source>
</evidence>
<dbReference type="AlphaFoldDB" id="A0A066XI21"/>
<dbReference type="OMA" id="LEEWTCE"/>
<protein>
    <submittedName>
        <fullName evidence="2">Uncharacterized protein</fullName>
    </submittedName>
</protein>
<evidence type="ECO:0000313" key="3">
    <source>
        <dbReference type="Proteomes" id="UP000027238"/>
    </source>
</evidence>
<dbReference type="eggNOG" id="ENOG502R0N0">
    <property type="taxonomic scope" value="Eukaryota"/>
</dbReference>
<feature type="transmembrane region" description="Helical" evidence="1">
    <location>
        <begin position="104"/>
        <end position="122"/>
    </location>
</feature>
<accession>A0A066XI21</accession>
<reference evidence="3" key="1">
    <citation type="journal article" date="2014" name="Genome Announc.">
        <title>Draft genome sequence of Colletotrichum sublineola, a destructive pathogen of cultivated sorghum.</title>
        <authorList>
            <person name="Baroncelli R."/>
            <person name="Sanz-Martin J.M."/>
            <person name="Rech G.E."/>
            <person name="Sukno S.A."/>
            <person name="Thon M.R."/>
        </authorList>
    </citation>
    <scope>NUCLEOTIDE SEQUENCE [LARGE SCALE GENOMIC DNA]</scope>
    <source>
        <strain evidence="3">TX430BB</strain>
    </source>
</reference>
<sequence>MPVKRAPVVVAGSFGLLSFRQRTTLITILGANALLVTISMIYVLVQHSRSAHFDPEYVSHKLVVFYDKGYFSLEEWTCEIPLYVTELGNTSMTEQCVGERASRMLMIVLCVFSLAMPGLLLWDLNTTQGVVEKWELRRRDSWEDDDSE</sequence>
<keyword evidence="1" id="KW-1133">Transmembrane helix</keyword>
<dbReference type="Proteomes" id="UP000027238">
    <property type="component" value="Unassembled WGS sequence"/>
</dbReference>
<name>A0A066XI21_COLSU</name>
<comment type="caution">
    <text evidence="2">The sequence shown here is derived from an EMBL/GenBank/DDBJ whole genome shotgun (WGS) entry which is preliminary data.</text>
</comment>
<keyword evidence="1" id="KW-0472">Membrane</keyword>
<feature type="transmembrane region" description="Helical" evidence="1">
    <location>
        <begin position="25"/>
        <end position="45"/>
    </location>
</feature>
<proteinExistence type="predicted"/>
<gene>
    <name evidence="2" type="ORF">CSUB01_05907</name>
</gene>
<dbReference type="HOGENOM" id="CLU_117267_0_0_1"/>
<keyword evidence="3" id="KW-1185">Reference proteome</keyword>
<organism evidence="2 3">
    <name type="scientific">Colletotrichum sublineola</name>
    <name type="common">Sorghum anthracnose fungus</name>
    <dbReference type="NCBI Taxonomy" id="1173701"/>
    <lineage>
        <taxon>Eukaryota</taxon>
        <taxon>Fungi</taxon>
        <taxon>Dikarya</taxon>
        <taxon>Ascomycota</taxon>
        <taxon>Pezizomycotina</taxon>
        <taxon>Sordariomycetes</taxon>
        <taxon>Hypocreomycetidae</taxon>
        <taxon>Glomerellales</taxon>
        <taxon>Glomerellaceae</taxon>
        <taxon>Colletotrichum</taxon>
        <taxon>Colletotrichum graminicola species complex</taxon>
    </lineage>
</organism>
<keyword evidence="1" id="KW-0812">Transmembrane</keyword>
<dbReference type="EMBL" id="JMSE01000609">
    <property type="protein sequence ID" value="KDN68833.1"/>
    <property type="molecule type" value="Genomic_DNA"/>
</dbReference>